<dbReference type="Proteomes" id="UP000289738">
    <property type="component" value="Chromosome A07"/>
</dbReference>
<evidence type="ECO:0000313" key="2">
    <source>
        <dbReference type="Proteomes" id="UP000289738"/>
    </source>
</evidence>
<proteinExistence type="predicted"/>
<gene>
    <name evidence="1" type="ORF">Ahy_A07g031406</name>
</gene>
<dbReference type="EMBL" id="SDMP01000007">
    <property type="protein sequence ID" value="RYR45573.1"/>
    <property type="molecule type" value="Genomic_DNA"/>
</dbReference>
<name>A0A445C3U9_ARAHY</name>
<reference evidence="1 2" key="1">
    <citation type="submission" date="2019-01" db="EMBL/GenBank/DDBJ databases">
        <title>Sequencing of cultivated peanut Arachis hypogaea provides insights into genome evolution and oil improvement.</title>
        <authorList>
            <person name="Chen X."/>
        </authorList>
    </citation>
    <scope>NUCLEOTIDE SEQUENCE [LARGE SCALE GENOMIC DNA]</scope>
    <source>
        <strain evidence="2">cv. Fuhuasheng</strain>
        <tissue evidence="1">Leaves</tissue>
    </source>
</reference>
<accession>A0A445C3U9</accession>
<sequence>MSEKRRCLELEVAFIGHAVKQNEFKGFHQNNFNNRVQYLVASMPIFSLLPLYKFHCIGNGATCPNLLMVSIHTKISLYEGITHAN</sequence>
<dbReference type="AlphaFoldDB" id="A0A445C3U9"/>
<evidence type="ECO:0000313" key="1">
    <source>
        <dbReference type="EMBL" id="RYR45573.1"/>
    </source>
</evidence>
<keyword evidence="2" id="KW-1185">Reference proteome</keyword>
<protein>
    <submittedName>
        <fullName evidence="1">Uncharacterized protein</fullName>
    </submittedName>
</protein>
<organism evidence="1 2">
    <name type="scientific">Arachis hypogaea</name>
    <name type="common">Peanut</name>
    <dbReference type="NCBI Taxonomy" id="3818"/>
    <lineage>
        <taxon>Eukaryota</taxon>
        <taxon>Viridiplantae</taxon>
        <taxon>Streptophyta</taxon>
        <taxon>Embryophyta</taxon>
        <taxon>Tracheophyta</taxon>
        <taxon>Spermatophyta</taxon>
        <taxon>Magnoliopsida</taxon>
        <taxon>eudicotyledons</taxon>
        <taxon>Gunneridae</taxon>
        <taxon>Pentapetalae</taxon>
        <taxon>rosids</taxon>
        <taxon>fabids</taxon>
        <taxon>Fabales</taxon>
        <taxon>Fabaceae</taxon>
        <taxon>Papilionoideae</taxon>
        <taxon>50 kb inversion clade</taxon>
        <taxon>dalbergioids sensu lato</taxon>
        <taxon>Dalbergieae</taxon>
        <taxon>Pterocarpus clade</taxon>
        <taxon>Arachis</taxon>
    </lineage>
</organism>
<comment type="caution">
    <text evidence="1">The sequence shown here is derived from an EMBL/GenBank/DDBJ whole genome shotgun (WGS) entry which is preliminary data.</text>
</comment>